<reference evidence="6 7" key="1">
    <citation type="submission" date="2014-11" db="EMBL/GenBank/DDBJ databases">
        <authorList>
            <person name="Zhu J."/>
            <person name="Qi W."/>
            <person name="Song R."/>
        </authorList>
    </citation>
    <scope>NUCLEOTIDE SEQUENCE [LARGE SCALE GENOMIC DNA]</scope>
</reference>
<dbReference type="GO" id="GO:0006633">
    <property type="term" value="P:fatty acid biosynthetic process"/>
    <property type="evidence" value="ECO:0007669"/>
    <property type="project" value="TreeGrafter"/>
</dbReference>
<dbReference type="Pfam" id="PF08659">
    <property type="entry name" value="KR"/>
    <property type="match status" value="1"/>
</dbReference>
<keyword evidence="7" id="KW-1185">Reference proteome</keyword>
<evidence type="ECO:0000256" key="3">
    <source>
        <dbReference type="SAM" id="Phobius"/>
    </source>
</evidence>
<dbReference type="SMART" id="SM00822">
    <property type="entry name" value="PKS_KR"/>
    <property type="match status" value="1"/>
</dbReference>
<dbReference type="SUPFAM" id="SSF51735">
    <property type="entry name" value="NAD(P)-binding Rossmann-fold domains"/>
    <property type="match status" value="1"/>
</dbReference>
<dbReference type="Gene3D" id="3.40.50.720">
    <property type="entry name" value="NAD(P)-binding Rossmann-like Domain"/>
    <property type="match status" value="2"/>
</dbReference>
<dbReference type="EMBL" id="CDMY01000127">
    <property type="protein sequence ID" value="CEL92996.1"/>
    <property type="molecule type" value="Genomic_DNA"/>
</dbReference>
<keyword evidence="1" id="KW-0596">Phosphopantetheine</keyword>
<feature type="transmembrane region" description="Helical" evidence="3">
    <location>
        <begin position="150"/>
        <end position="171"/>
    </location>
</feature>
<dbReference type="PhylomeDB" id="A0A0G4EBU0"/>
<dbReference type="PANTHER" id="PTHR43775:SF37">
    <property type="entry name" value="SI:DKEY-61P9.11"/>
    <property type="match status" value="1"/>
</dbReference>
<dbReference type="PANTHER" id="PTHR43775">
    <property type="entry name" value="FATTY ACID SYNTHASE"/>
    <property type="match status" value="1"/>
</dbReference>
<name>A0A0G4EBU0_VITBC</name>
<dbReference type="InterPro" id="IPR036291">
    <property type="entry name" value="NAD(P)-bd_dom_sf"/>
</dbReference>
<dbReference type="Proteomes" id="UP000041254">
    <property type="component" value="Unassembled WGS sequence"/>
</dbReference>
<dbReference type="InParanoid" id="A0A0G4EBU0"/>
<dbReference type="InterPro" id="IPR013968">
    <property type="entry name" value="PKS_KR"/>
</dbReference>
<keyword evidence="3" id="KW-1133">Transmembrane helix</keyword>
<accession>A0A0G4EBU0</accession>
<evidence type="ECO:0000256" key="1">
    <source>
        <dbReference type="ARBA" id="ARBA00022450"/>
    </source>
</evidence>
<dbReference type="InterPro" id="IPR057326">
    <property type="entry name" value="KR_dom"/>
</dbReference>
<dbReference type="AlphaFoldDB" id="A0A0G4EBU0"/>
<keyword evidence="3" id="KW-0812">Transmembrane</keyword>
<organism evidence="6 7">
    <name type="scientific">Vitrella brassicaformis (strain CCMP3155)</name>
    <dbReference type="NCBI Taxonomy" id="1169540"/>
    <lineage>
        <taxon>Eukaryota</taxon>
        <taxon>Sar</taxon>
        <taxon>Alveolata</taxon>
        <taxon>Colpodellida</taxon>
        <taxon>Vitrellaceae</taxon>
        <taxon>Vitrella</taxon>
    </lineage>
</organism>
<keyword evidence="3" id="KW-0472">Membrane</keyword>
<dbReference type="InterPro" id="IPR020843">
    <property type="entry name" value="ER"/>
</dbReference>
<dbReference type="InterPro" id="IPR050091">
    <property type="entry name" value="PKS_NRPS_Biosynth_Enz"/>
</dbReference>
<dbReference type="SMART" id="SM00829">
    <property type="entry name" value="PKS_ER"/>
    <property type="match status" value="1"/>
</dbReference>
<dbReference type="GO" id="GO:0016491">
    <property type="term" value="F:oxidoreductase activity"/>
    <property type="evidence" value="ECO:0007669"/>
    <property type="project" value="InterPro"/>
</dbReference>
<evidence type="ECO:0000259" key="5">
    <source>
        <dbReference type="SMART" id="SM00829"/>
    </source>
</evidence>
<dbReference type="STRING" id="1169540.A0A0G4EBU0"/>
<evidence type="ECO:0000259" key="4">
    <source>
        <dbReference type="SMART" id="SM00822"/>
    </source>
</evidence>
<feature type="domain" description="Enoyl reductase (ER)" evidence="5">
    <location>
        <begin position="2"/>
        <end position="126"/>
    </location>
</feature>
<dbReference type="VEuPathDB" id="CryptoDB:Vbra_23214"/>
<gene>
    <name evidence="6" type="ORF">Vbra_23214</name>
</gene>
<dbReference type="OrthoDB" id="338930at2759"/>
<evidence type="ECO:0000313" key="6">
    <source>
        <dbReference type="EMBL" id="CEL92996.1"/>
    </source>
</evidence>
<dbReference type="Gene3D" id="3.90.180.10">
    <property type="entry name" value="Medium-chain alcohol dehydrogenases, catalytic domain"/>
    <property type="match status" value="1"/>
</dbReference>
<evidence type="ECO:0000256" key="2">
    <source>
        <dbReference type="ARBA" id="ARBA00022553"/>
    </source>
</evidence>
<dbReference type="GO" id="GO:0004312">
    <property type="term" value="F:fatty acid synthase activity"/>
    <property type="evidence" value="ECO:0007669"/>
    <property type="project" value="TreeGrafter"/>
</dbReference>
<sequence>MRSFLGNEDRLDIVLNCLSGHFIGFSLALLRPGGWFVEIGKRGIWSREKMAQERTDVNYEAVALDVMIRDDPVWFRGMLNRINCMIATDQLTPPPIHAFDLSDENEGVSAAFTFMQPALHIGKIVLTVPSALGLEVIEARATQKRARSCPYAYVITGGLGGLGLVVAAWLIEHGAKSIILASRRGQPTQEMQESKEWQRLETIMQRAEATEGSCITLRAAKCDLSSIEDCRALLTQVQGEGLVPKAILHAAGTLSDATIGSQTLETIADVYGPKVQGAWAFHDLLIESRVQADTFLVFSSIAGLLGNSGRSNHAAANVCLDALVTYRRSQGLAGSSIQWGARTEQGKAAQLVNQHQLEKMGFVGVTNDIGLRSLWAVQGHIATIDVICCQPIRLETYFRVIPRTPFFSCLEPQRGVSVTHQEGSF</sequence>
<dbReference type="Pfam" id="PF13602">
    <property type="entry name" value="ADH_zinc_N_2"/>
    <property type="match status" value="1"/>
</dbReference>
<keyword evidence="2" id="KW-0597">Phosphoprotein</keyword>
<protein>
    <submittedName>
        <fullName evidence="6">Uncharacterized protein</fullName>
    </submittedName>
</protein>
<feature type="domain" description="Ketoreductase" evidence="4">
    <location>
        <begin position="151"/>
        <end position="342"/>
    </location>
</feature>
<evidence type="ECO:0000313" key="7">
    <source>
        <dbReference type="Proteomes" id="UP000041254"/>
    </source>
</evidence>
<proteinExistence type="predicted"/>